<evidence type="ECO:0000259" key="2">
    <source>
        <dbReference type="PROSITE" id="PS50172"/>
    </source>
</evidence>
<dbReference type="SUPFAM" id="SSF52113">
    <property type="entry name" value="BRCT domain"/>
    <property type="match status" value="1"/>
</dbReference>
<evidence type="ECO:0000313" key="4">
    <source>
        <dbReference type="Proteomes" id="UP000001542"/>
    </source>
</evidence>
<dbReference type="VEuPathDB" id="TrichDB:TVAG_564280"/>
<dbReference type="SMART" id="SM00292">
    <property type="entry name" value="BRCT"/>
    <property type="match status" value="1"/>
</dbReference>
<evidence type="ECO:0000313" key="3">
    <source>
        <dbReference type="EMBL" id="EAX85575.1"/>
    </source>
</evidence>
<protein>
    <recommendedName>
        <fullName evidence="2">BRCT domain-containing protein</fullName>
    </recommendedName>
</protein>
<dbReference type="KEGG" id="tva:4743216"/>
<dbReference type="VEuPathDB" id="TrichDB:TVAGG3_0737090"/>
<dbReference type="OMA" id="IAEHICH"/>
<reference evidence="3" key="1">
    <citation type="submission" date="2006-10" db="EMBL/GenBank/DDBJ databases">
        <authorList>
            <person name="Amadeo P."/>
            <person name="Zhao Q."/>
            <person name="Wortman J."/>
            <person name="Fraser-Liggett C."/>
            <person name="Carlton J."/>
        </authorList>
    </citation>
    <scope>NUCLEOTIDE SEQUENCE</scope>
    <source>
        <strain evidence="3">G3</strain>
    </source>
</reference>
<dbReference type="Proteomes" id="UP000001542">
    <property type="component" value="Unassembled WGS sequence"/>
</dbReference>
<dbReference type="CDD" id="cd17719">
    <property type="entry name" value="BRCT_Rev1"/>
    <property type="match status" value="1"/>
</dbReference>
<dbReference type="InParanoid" id="A2GB92"/>
<organism evidence="3 4">
    <name type="scientific">Trichomonas vaginalis (strain ATCC PRA-98 / G3)</name>
    <dbReference type="NCBI Taxonomy" id="412133"/>
    <lineage>
        <taxon>Eukaryota</taxon>
        <taxon>Metamonada</taxon>
        <taxon>Parabasalia</taxon>
        <taxon>Trichomonadida</taxon>
        <taxon>Trichomonadidae</taxon>
        <taxon>Trichomonas</taxon>
    </lineage>
</organism>
<dbReference type="PANTHER" id="PTHR45990:SF1">
    <property type="entry name" value="DNA REPAIR PROTEIN REV1"/>
    <property type="match status" value="1"/>
</dbReference>
<dbReference type="OrthoDB" id="427711at2759"/>
<gene>
    <name evidence="3" type="ORF">TVAG_564280</name>
</gene>
<name>A2GB92_TRIV3</name>
<dbReference type="EMBL" id="DS114893">
    <property type="protein sequence ID" value="EAX85575.1"/>
    <property type="molecule type" value="Genomic_DNA"/>
</dbReference>
<reference evidence="3" key="2">
    <citation type="journal article" date="2007" name="Science">
        <title>Draft genome sequence of the sexually transmitted pathogen Trichomonas vaginalis.</title>
        <authorList>
            <person name="Carlton J.M."/>
            <person name="Hirt R.P."/>
            <person name="Silva J.C."/>
            <person name="Delcher A.L."/>
            <person name="Schatz M."/>
            <person name="Zhao Q."/>
            <person name="Wortman J.R."/>
            <person name="Bidwell S.L."/>
            <person name="Alsmark U.C.M."/>
            <person name="Besteiro S."/>
            <person name="Sicheritz-Ponten T."/>
            <person name="Noel C.J."/>
            <person name="Dacks J.B."/>
            <person name="Foster P.G."/>
            <person name="Simillion C."/>
            <person name="Van de Peer Y."/>
            <person name="Miranda-Saavedra D."/>
            <person name="Barton G.J."/>
            <person name="Westrop G.D."/>
            <person name="Mueller S."/>
            <person name="Dessi D."/>
            <person name="Fiori P.L."/>
            <person name="Ren Q."/>
            <person name="Paulsen I."/>
            <person name="Zhang H."/>
            <person name="Bastida-Corcuera F.D."/>
            <person name="Simoes-Barbosa A."/>
            <person name="Brown M.T."/>
            <person name="Hayes R.D."/>
            <person name="Mukherjee M."/>
            <person name="Okumura C.Y."/>
            <person name="Schneider R."/>
            <person name="Smith A.J."/>
            <person name="Vanacova S."/>
            <person name="Villalvazo M."/>
            <person name="Haas B.J."/>
            <person name="Pertea M."/>
            <person name="Feldblyum T.V."/>
            <person name="Utterback T.R."/>
            <person name="Shu C.L."/>
            <person name="Osoegawa K."/>
            <person name="de Jong P.J."/>
            <person name="Hrdy I."/>
            <person name="Horvathova L."/>
            <person name="Zubacova Z."/>
            <person name="Dolezal P."/>
            <person name="Malik S.B."/>
            <person name="Logsdon J.M. Jr."/>
            <person name="Henze K."/>
            <person name="Gupta A."/>
            <person name="Wang C.C."/>
            <person name="Dunne R.L."/>
            <person name="Upcroft J.A."/>
            <person name="Upcroft P."/>
            <person name="White O."/>
            <person name="Salzberg S.L."/>
            <person name="Tang P."/>
            <person name="Chiu C.-H."/>
            <person name="Lee Y.-S."/>
            <person name="Embley T.M."/>
            <person name="Coombs G.H."/>
            <person name="Mottram J.C."/>
            <person name="Tachezy J."/>
            <person name="Fraser-Liggett C.M."/>
            <person name="Johnson P.J."/>
        </authorList>
    </citation>
    <scope>NUCLEOTIDE SEQUENCE [LARGE SCALE GENOMIC DNA]</scope>
    <source>
        <strain evidence="3">G3</strain>
    </source>
</reference>
<dbReference type="Pfam" id="PF16589">
    <property type="entry name" value="BRCT_2"/>
    <property type="match status" value="1"/>
</dbReference>
<dbReference type="InterPro" id="IPR036420">
    <property type="entry name" value="BRCT_dom_sf"/>
</dbReference>
<keyword evidence="4" id="KW-1185">Reference proteome</keyword>
<dbReference type="Gene3D" id="3.40.50.10190">
    <property type="entry name" value="BRCT domain"/>
    <property type="match status" value="1"/>
</dbReference>
<dbReference type="PANTHER" id="PTHR45990">
    <property type="entry name" value="DNA REPAIR PROTEIN REV1"/>
    <property type="match status" value="1"/>
</dbReference>
<proteinExistence type="predicted"/>
<feature type="region of interest" description="Disordered" evidence="1">
    <location>
        <begin position="1"/>
        <end position="28"/>
    </location>
</feature>
<evidence type="ECO:0000256" key="1">
    <source>
        <dbReference type="SAM" id="MobiDB-lite"/>
    </source>
</evidence>
<dbReference type="InterPro" id="IPR001357">
    <property type="entry name" value="BRCT_dom"/>
</dbReference>
<dbReference type="AlphaFoldDB" id="A2GB92"/>
<sequence>MQKKFIQEKKQEEDKKNEGNKRVMEHRSNEFKDLDDVSNYYHQRSKKLDTQMAPAETNLFKDCVFFILGYVGRGESSRYAMTKLIEKNGGRTVMMVCTSVTHVIAEHICHSKRNQLDKAIEKRKVVVVRPDFIFDCVAKQQILDPSPYFSSKQKAATITQFFKTESDNKENIKKS</sequence>
<feature type="domain" description="BRCT" evidence="2">
    <location>
        <begin position="55"/>
        <end position="150"/>
    </location>
</feature>
<dbReference type="PROSITE" id="PS50172">
    <property type="entry name" value="BRCT"/>
    <property type="match status" value="1"/>
</dbReference>
<dbReference type="SMR" id="A2GB92"/>
<accession>A2GB92</accession>